<keyword evidence="3" id="KW-1185">Reference proteome</keyword>
<protein>
    <recommendedName>
        <fullName evidence="1">Ubiquitin-like domain-containing protein</fullName>
    </recommendedName>
</protein>
<dbReference type="EMBL" id="WHVB01000029">
    <property type="protein sequence ID" value="KAF8469314.1"/>
    <property type="molecule type" value="Genomic_DNA"/>
</dbReference>
<dbReference type="PROSITE" id="PS50053">
    <property type="entry name" value="UBIQUITIN_2"/>
    <property type="match status" value="1"/>
</dbReference>
<reference evidence="2" key="1">
    <citation type="submission" date="2019-10" db="EMBL/GenBank/DDBJ databases">
        <authorList>
            <consortium name="DOE Joint Genome Institute"/>
            <person name="Kuo A."/>
            <person name="Miyauchi S."/>
            <person name="Kiss E."/>
            <person name="Drula E."/>
            <person name="Kohler A."/>
            <person name="Sanchez-Garcia M."/>
            <person name="Andreopoulos B."/>
            <person name="Barry K.W."/>
            <person name="Bonito G."/>
            <person name="Buee M."/>
            <person name="Carver A."/>
            <person name="Chen C."/>
            <person name="Cichocki N."/>
            <person name="Clum A."/>
            <person name="Culley D."/>
            <person name="Crous P.W."/>
            <person name="Fauchery L."/>
            <person name="Girlanda M."/>
            <person name="Hayes R."/>
            <person name="Keri Z."/>
            <person name="LaButti K."/>
            <person name="Lipzen A."/>
            <person name="Lombard V."/>
            <person name="Magnuson J."/>
            <person name="Maillard F."/>
            <person name="Morin E."/>
            <person name="Murat C."/>
            <person name="Nolan M."/>
            <person name="Ohm R."/>
            <person name="Pangilinan J."/>
            <person name="Pereira M."/>
            <person name="Perotto S."/>
            <person name="Peter M."/>
            <person name="Riley R."/>
            <person name="Sitrit Y."/>
            <person name="Stielow B."/>
            <person name="Szollosi G."/>
            <person name="Zifcakova L."/>
            <person name="Stursova M."/>
            <person name="Spatafora J.W."/>
            <person name="Tedersoo L."/>
            <person name="Vaario L.-M."/>
            <person name="Yamada A."/>
            <person name="Yan M."/>
            <person name="Wang P."/>
            <person name="Xu J."/>
            <person name="Bruns T."/>
            <person name="Baldrian P."/>
            <person name="Vilgalys R."/>
            <person name="Henrissat B."/>
            <person name="Grigoriev I.V."/>
            <person name="Hibbett D."/>
            <person name="Nagy L.G."/>
            <person name="Martin F.M."/>
        </authorList>
    </citation>
    <scope>NUCLEOTIDE SEQUENCE</scope>
    <source>
        <strain evidence="2">Prilba</strain>
    </source>
</reference>
<accession>A0A9P5JWU9</accession>
<dbReference type="InterPro" id="IPR019956">
    <property type="entry name" value="Ubiquitin_dom"/>
</dbReference>
<dbReference type="Gene3D" id="3.10.20.90">
    <property type="entry name" value="Phosphatidylinositol 3-kinase Catalytic Subunit, Chain A, domain 1"/>
    <property type="match status" value="1"/>
</dbReference>
<comment type="caution">
    <text evidence="2">The sequence shown here is derived from an EMBL/GenBank/DDBJ whole genome shotgun (WGS) entry which is preliminary data.</text>
</comment>
<dbReference type="InterPro" id="IPR029071">
    <property type="entry name" value="Ubiquitin-like_domsf"/>
</dbReference>
<proteinExistence type="predicted"/>
<dbReference type="PRINTS" id="PR00348">
    <property type="entry name" value="UBIQUITIN"/>
</dbReference>
<name>A0A9P5JWU9_9AGAM</name>
<dbReference type="OrthoDB" id="5362978at2759"/>
<dbReference type="SUPFAM" id="SSF54236">
    <property type="entry name" value="Ubiquitin-like"/>
    <property type="match status" value="1"/>
</dbReference>
<gene>
    <name evidence="2" type="ORF">DFH94DRAFT_847881</name>
</gene>
<evidence type="ECO:0000313" key="2">
    <source>
        <dbReference type="EMBL" id="KAF8469314.1"/>
    </source>
</evidence>
<evidence type="ECO:0000313" key="3">
    <source>
        <dbReference type="Proteomes" id="UP000759537"/>
    </source>
</evidence>
<organism evidence="2 3">
    <name type="scientific">Russula ochroleuca</name>
    <dbReference type="NCBI Taxonomy" id="152965"/>
    <lineage>
        <taxon>Eukaryota</taxon>
        <taxon>Fungi</taxon>
        <taxon>Dikarya</taxon>
        <taxon>Basidiomycota</taxon>
        <taxon>Agaricomycotina</taxon>
        <taxon>Agaricomycetes</taxon>
        <taxon>Russulales</taxon>
        <taxon>Russulaceae</taxon>
        <taxon>Russula</taxon>
    </lineage>
</organism>
<dbReference type="InterPro" id="IPR000626">
    <property type="entry name" value="Ubiquitin-like_dom"/>
</dbReference>
<feature type="domain" description="Ubiquitin-like" evidence="1">
    <location>
        <begin position="50"/>
        <end position="83"/>
    </location>
</feature>
<reference evidence="2" key="2">
    <citation type="journal article" date="2020" name="Nat. Commun.">
        <title>Large-scale genome sequencing of mycorrhizal fungi provides insights into the early evolution of symbiotic traits.</title>
        <authorList>
            <person name="Miyauchi S."/>
            <person name="Kiss E."/>
            <person name="Kuo A."/>
            <person name="Drula E."/>
            <person name="Kohler A."/>
            <person name="Sanchez-Garcia M."/>
            <person name="Morin E."/>
            <person name="Andreopoulos B."/>
            <person name="Barry K.W."/>
            <person name="Bonito G."/>
            <person name="Buee M."/>
            <person name="Carver A."/>
            <person name="Chen C."/>
            <person name="Cichocki N."/>
            <person name="Clum A."/>
            <person name="Culley D."/>
            <person name="Crous P.W."/>
            <person name="Fauchery L."/>
            <person name="Girlanda M."/>
            <person name="Hayes R.D."/>
            <person name="Keri Z."/>
            <person name="LaButti K."/>
            <person name="Lipzen A."/>
            <person name="Lombard V."/>
            <person name="Magnuson J."/>
            <person name="Maillard F."/>
            <person name="Murat C."/>
            <person name="Nolan M."/>
            <person name="Ohm R.A."/>
            <person name="Pangilinan J."/>
            <person name="Pereira M.F."/>
            <person name="Perotto S."/>
            <person name="Peter M."/>
            <person name="Pfister S."/>
            <person name="Riley R."/>
            <person name="Sitrit Y."/>
            <person name="Stielow J.B."/>
            <person name="Szollosi G."/>
            <person name="Zifcakova L."/>
            <person name="Stursova M."/>
            <person name="Spatafora J.W."/>
            <person name="Tedersoo L."/>
            <person name="Vaario L.M."/>
            <person name="Yamada A."/>
            <person name="Yan M."/>
            <person name="Wang P."/>
            <person name="Xu J."/>
            <person name="Bruns T."/>
            <person name="Baldrian P."/>
            <person name="Vilgalys R."/>
            <person name="Dunand C."/>
            <person name="Henrissat B."/>
            <person name="Grigoriev I.V."/>
            <person name="Hibbett D."/>
            <person name="Nagy L.G."/>
            <person name="Martin F.M."/>
        </authorList>
    </citation>
    <scope>NUCLEOTIDE SEQUENCE</scope>
    <source>
        <strain evidence="2">Prilba</strain>
    </source>
</reference>
<dbReference type="Pfam" id="PF00240">
    <property type="entry name" value="ubiquitin"/>
    <property type="match status" value="1"/>
</dbReference>
<evidence type="ECO:0000259" key="1">
    <source>
        <dbReference type="PROSITE" id="PS50053"/>
    </source>
</evidence>
<sequence>MVHKKMGGDRFVGLSKQFAIKCDARSISKCDTNMPSKRDVITCTPTASCLIFNGRQLDDSRTLLEYKIQKEAVLYLTFRLRGGASGYPGYILIRAAQLNYESVEARYYGLYNKILQYWFRSRDYYDINPQWGVPGSRKAIDFVVSFNIEGEHRPLLLLEVKPPSDFLHDSGRENALEQLLTRIEDLGPANHHASRLYAISAIGKHWRACYTSRGNGRRGSRPVKCVAEENSLKTANRTSWNSDIMSNASWKILYKIVNRIKQDVRQLCSKCGFPDPRLCRTPRLGDVDITIYKTRSGDDESLRTWKDGGREASWAVKFALQDGRIGYAPWLKVRKIGTHLVSAAVLSPGLNGPIVNTSGGCGAGKGDWPREGVVWRDGSAGLVSGRAREGLWLRMGWDSSAFASVGARARARATVADATLDQALNSGCGFVA</sequence>
<dbReference type="AlphaFoldDB" id="A0A9P5JWU9"/>
<dbReference type="Proteomes" id="UP000759537">
    <property type="component" value="Unassembled WGS sequence"/>
</dbReference>